<feature type="domain" description="Methyltransferase FkbM" evidence="1">
    <location>
        <begin position="61"/>
        <end position="218"/>
    </location>
</feature>
<dbReference type="SUPFAM" id="SSF53335">
    <property type="entry name" value="S-adenosyl-L-methionine-dependent methyltransferases"/>
    <property type="match status" value="1"/>
</dbReference>
<dbReference type="NCBIfam" id="TIGR01444">
    <property type="entry name" value="fkbM_fam"/>
    <property type="match status" value="1"/>
</dbReference>
<dbReference type="InterPro" id="IPR029063">
    <property type="entry name" value="SAM-dependent_MTases_sf"/>
</dbReference>
<sequence length="273" mass="30296">MNIKQVLLGTRLGSFAILSREKIDLVRTALRQPEAVGTIANDQLASMLVASICQSGKTFLDVGAHIGSVISAVRKHDPAVRIIAVEAIPEKAARLRRKFPNVVLHACAVAEADGEMTFFIDTQKTGYSSLIAPDDNESHIREIQVAVKRLDTLIPADAVVDVIKIDIEGAELGALRGATNLLSRWKPVVMFESAPTRLSSGYEPRDLYQFFEQRGYEIVVPNRLAHDGSGLCEQGFIESHLYPRRSTNYFAVHRDRRIEIRDRARRVLGIQAP</sequence>
<dbReference type="Proteomes" id="UP001500840">
    <property type="component" value="Unassembled WGS sequence"/>
</dbReference>
<dbReference type="InterPro" id="IPR052514">
    <property type="entry name" value="SAM-dependent_MTase"/>
</dbReference>
<evidence type="ECO:0000313" key="2">
    <source>
        <dbReference type="EMBL" id="GAA4460976.1"/>
    </source>
</evidence>
<organism evidence="2 3">
    <name type="scientific">Novipirellula rosea</name>
    <dbReference type="NCBI Taxonomy" id="1031540"/>
    <lineage>
        <taxon>Bacteria</taxon>
        <taxon>Pseudomonadati</taxon>
        <taxon>Planctomycetota</taxon>
        <taxon>Planctomycetia</taxon>
        <taxon>Pirellulales</taxon>
        <taxon>Pirellulaceae</taxon>
        <taxon>Novipirellula</taxon>
    </lineage>
</organism>
<evidence type="ECO:0000313" key="3">
    <source>
        <dbReference type="Proteomes" id="UP001500840"/>
    </source>
</evidence>
<evidence type="ECO:0000259" key="1">
    <source>
        <dbReference type="Pfam" id="PF05050"/>
    </source>
</evidence>
<dbReference type="Gene3D" id="3.40.50.150">
    <property type="entry name" value="Vaccinia Virus protein VP39"/>
    <property type="match status" value="1"/>
</dbReference>
<reference evidence="3" key="1">
    <citation type="journal article" date="2019" name="Int. J. Syst. Evol. Microbiol.">
        <title>The Global Catalogue of Microorganisms (GCM) 10K type strain sequencing project: providing services to taxonomists for standard genome sequencing and annotation.</title>
        <authorList>
            <consortium name="The Broad Institute Genomics Platform"/>
            <consortium name="The Broad Institute Genome Sequencing Center for Infectious Disease"/>
            <person name="Wu L."/>
            <person name="Ma J."/>
        </authorList>
    </citation>
    <scope>NUCLEOTIDE SEQUENCE [LARGE SCALE GENOMIC DNA]</scope>
    <source>
        <strain evidence="3">JCM 17759</strain>
    </source>
</reference>
<protein>
    <recommendedName>
        <fullName evidence="1">Methyltransferase FkbM domain-containing protein</fullName>
    </recommendedName>
</protein>
<comment type="caution">
    <text evidence="2">The sequence shown here is derived from an EMBL/GenBank/DDBJ whole genome shotgun (WGS) entry which is preliminary data.</text>
</comment>
<dbReference type="InterPro" id="IPR006342">
    <property type="entry name" value="FkbM_mtfrase"/>
</dbReference>
<proteinExistence type="predicted"/>
<dbReference type="RefSeq" id="WP_345325338.1">
    <property type="nucleotide sequence ID" value="NZ_BAABGA010000054.1"/>
</dbReference>
<dbReference type="PANTHER" id="PTHR34203:SF15">
    <property type="entry name" value="SLL1173 PROTEIN"/>
    <property type="match status" value="1"/>
</dbReference>
<name>A0ABP8N727_9BACT</name>
<dbReference type="PANTHER" id="PTHR34203">
    <property type="entry name" value="METHYLTRANSFERASE, FKBM FAMILY PROTEIN"/>
    <property type="match status" value="1"/>
</dbReference>
<dbReference type="EMBL" id="BAABGA010000054">
    <property type="protein sequence ID" value="GAA4460976.1"/>
    <property type="molecule type" value="Genomic_DNA"/>
</dbReference>
<keyword evidence="3" id="KW-1185">Reference proteome</keyword>
<dbReference type="Pfam" id="PF05050">
    <property type="entry name" value="Methyltransf_21"/>
    <property type="match status" value="1"/>
</dbReference>
<accession>A0ABP8N727</accession>
<gene>
    <name evidence="2" type="ORF">GCM10023156_42730</name>
</gene>